<dbReference type="Gene3D" id="3.50.50.60">
    <property type="entry name" value="FAD/NAD(P)-binding domain"/>
    <property type="match status" value="2"/>
</dbReference>
<keyword evidence="13" id="KW-1185">Reference proteome</keyword>
<dbReference type="Proteomes" id="UP001500383">
    <property type="component" value="Unassembled WGS sequence"/>
</dbReference>
<dbReference type="PRINTS" id="PR00411">
    <property type="entry name" value="PNDRDTASEI"/>
</dbReference>
<dbReference type="Gene3D" id="3.40.50.720">
    <property type="entry name" value="NAD(P)-binding Rossmann-like Domain"/>
    <property type="match status" value="1"/>
</dbReference>
<evidence type="ECO:0000256" key="8">
    <source>
        <dbReference type="ARBA" id="ARBA00023004"/>
    </source>
</evidence>
<sequence length="705" mass="74955">MTTLTSFPRLLSPGRIGPMSTANRIVLPAMDMNVSEDGEIEQREIDHYVARAAGGAGLIITGACAIAFPHGAASMKEPGLSDDRFLPGLTALADAVHAAGSKLCVQSTHHGKVARVDIANDRPVIAPSAPDYDYDYSALADSTPDELGRMGAATGGKKTVYREMDHADIAWLVSTWADAADRIARSGADAIEIHVAHGYILGVFLNRRDNQRTDSYGGSLTNRARLACEVIAAVKERVGDTLAVLVRVAGEEYGQDGGLTLEEAIEASRMFERAGADAIHVTGWGRNPFDNFTDGPLPDTVGAYLDNAAAIKQAVSVPVIAVGRMLPEVAEKAIDDDKVDFAAMGRQLLADPELPNKLAAGTPELVRPCINCYLCVAENFFDDTPFCAVNPALGNETLLPLTPAPARTHVVVVGAGPAGLEAARVLAERGHRVTVVDKSDRLGGTMWFSSLTTPDNEPLIRWFAAEIDRLGIDVRTNTEAMLDSLRSLQPDWVVVATGAVRPAPQIPGGDLPHVHTGDSLRATMLGTATADEAGLALRVIGRLGRLSGITKRPAWIRCLTRIALPMGKDVVVIGGSLVGLELAEFLAERGRRVTLLHDGQQLGLPLAMPRRWTAVRHAREHGVAIHRRVTVTRITDSDVQWTDRKGAASSAPADMVIYADGTTASAPLADQLREAGVEVEVIGDAGEVGYIHGAIHSAWKVATVG</sequence>
<evidence type="ECO:0000256" key="4">
    <source>
        <dbReference type="ARBA" id="ARBA00022630"/>
    </source>
</evidence>
<evidence type="ECO:0000256" key="1">
    <source>
        <dbReference type="ARBA" id="ARBA00001917"/>
    </source>
</evidence>
<dbReference type="InterPro" id="IPR023753">
    <property type="entry name" value="FAD/NAD-binding_dom"/>
</dbReference>
<dbReference type="Pfam" id="PF00724">
    <property type="entry name" value="Oxidored_FMN"/>
    <property type="match status" value="1"/>
</dbReference>
<comment type="cofactor">
    <cofactor evidence="2">
        <name>[4Fe-4S] cluster</name>
        <dbReference type="ChEBI" id="CHEBI:49883"/>
    </cofactor>
</comment>
<organism evidence="12 13">
    <name type="scientific">Dietzia cercidiphylli</name>
    <dbReference type="NCBI Taxonomy" id="498199"/>
    <lineage>
        <taxon>Bacteria</taxon>
        <taxon>Bacillati</taxon>
        <taxon>Actinomycetota</taxon>
        <taxon>Actinomycetes</taxon>
        <taxon>Mycobacteriales</taxon>
        <taxon>Dietziaceae</taxon>
        <taxon>Dietzia</taxon>
    </lineage>
</organism>
<comment type="cofactor">
    <cofactor evidence="1">
        <name>FMN</name>
        <dbReference type="ChEBI" id="CHEBI:58210"/>
    </cofactor>
</comment>
<dbReference type="RefSeq" id="WP_344393202.1">
    <property type="nucleotide sequence ID" value="NZ_BAAAQG010000021.1"/>
</dbReference>
<dbReference type="PANTHER" id="PTHR42917">
    <property type="entry name" value="2,4-DIENOYL-COA REDUCTASE"/>
    <property type="match status" value="1"/>
</dbReference>
<keyword evidence="4" id="KW-0285">Flavoprotein</keyword>
<accession>A0ABN2J6S6</accession>
<dbReference type="InterPro" id="IPR051793">
    <property type="entry name" value="NADH:flavin_oxidoreductase"/>
</dbReference>
<keyword evidence="9" id="KW-0411">Iron-sulfur</keyword>
<name>A0ABN2J6S6_9ACTN</name>
<dbReference type="Pfam" id="PF07992">
    <property type="entry name" value="Pyr_redox_2"/>
    <property type="match status" value="1"/>
</dbReference>
<dbReference type="SUPFAM" id="SSF51905">
    <property type="entry name" value="FAD/NAD(P)-binding domain"/>
    <property type="match status" value="1"/>
</dbReference>
<evidence type="ECO:0000259" key="10">
    <source>
        <dbReference type="Pfam" id="PF00724"/>
    </source>
</evidence>
<evidence type="ECO:0000256" key="9">
    <source>
        <dbReference type="ARBA" id="ARBA00023014"/>
    </source>
</evidence>
<dbReference type="Gene3D" id="3.20.20.70">
    <property type="entry name" value="Aldolase class I"/>
    <property type="match status" value="1"/>
</dbReference>
<keyword evidence="8" id="KW-0408">Iron</keyword>
<dbReference type="CDD" id="cd02803">
    <property type="entry name" value="OYE_like_FMN_family"/>
    <property type="match status" value="1"/>
</dbReference>
<dbReference type="SUPFAM" id="SSF51395">
    <property type="entry name" value="FMN-linked oxidoreductases"/>
    <property type="match status" value="1"/>
</dbReference>
<evidence type="ECO:0000256" key="5">
    <source>
        <dbReference type="ARBA" id="ARBA00022643"/>
    </source>
</evidence>
<protein>
    <submittedName>
        <fullName evidence="12">NAD(P)/FAD-dependent oxidoreductase</fullName>
    </submittedName>
</protein>
<dbReference type="InterPro" id="IPR013785">
    <property type="entry name" value="Aldolase_TIM"/>
</dbReference>
<evidence type="ECO:0000313" key="13">
    <source>
        <dbReference type="Proteomes" id="UP001500383"/>
    </source>
</evidence>
<keyword evidence="5" id="KW-0288">FMN</keyword>
<reference evidence="12 13" key="1">
    <citation type="journal article" date="2019" name="Int. J. Syst. Evol. Microbiol.">
        <title>The Global Catalogue of Microorganisms (GCM) 10K type strain sequencing project: providing services to taxonomists for standard genome sequencing and annotation.</title>
        <authorList>
            <consortium name="The Broad Institute Genomics Platform"/>
            <consortium name="The Broad Institute Genome Sequencing Center for Infectious Disease"/>
            <person name="Wu L."/>
            <person name="Ma J."/>
        </authorList>
    </citation>
    <scope>NUCLEOTIDE SEQUENCE [LARGE SCALE GENOMIC DNA]</scope>
    <source>
        <strain evidence="12 13">JCM 16002</strain>
    </source>
</reference>
<feature type="domain" description="FAD/NAD(P)-binding" evidence="11">
    <location>
        <begin position="409"/>
        <end position="679"/>
    </location>
</feature>
<dbReference type="InterPro" id="IPR001155">
    <property type="entry name" value="OxRdtase_FMN_N"/>
</dbReference>
<gene>
    <name evidence="12" type="ORF">GCM10009831_31030</name>
</gene>
<evidence type="ECO:0000256" key="6">
    <source>
        <dbReference type="ARBA" id="ARBA00022723"/>
    </source>
</evidence>
<evidence type="ECO:0000256" key="3">
    <source>
        <dbReference type="ARBA" id="ARBA00011048"/>
    </source>
</evidence>
<evidence type="ECO:0000313" key="12">
    <source>
        <dbReference type="EMBL" id="GAA1718822.1"/>
    </source>
</evidence>
<evidence type="ECO:0000259" key="11">
    <source>
        <dbReference type="Pfam" id="PF07992"/>
    </source>
</evidence>
<keyword evidence="7" id="KW-0560">Oxidoreductase</keyword>
<feature type="domain" description="NADH:flavin oxidoreductase/NADH oxidase N-terminal" evidence="10">
    <location>
        <begin position="10"/>
        <end position="363"/>
    </location>
</feature>
<evidence type="ECO:0000256" key="7">
    <source>
        <dbReference type="ARBA" id="ARBA00023002"/>
    </source>
</evidence>
<dbReference type="PANTHER" id="PTHR42917:SF2">
    <property type="entry name" value="2,4-DIENOYL-COA REDUCTASE [(2E)-ENOYL-COA-PRODUCING]"/>
    <property type="match status" value="1"/>
</dbReference>
<dbReference type="PRINTS" id="PR00368">
    <property type="entry name" value="FADPNR"/>
</dbReference>
<comment type="caution">
    <text evidence="12">The sequence shown here is derived from an EMBL/GenBank/DDBJ whole genome shotgun (WGS) entry which is preliminary data.</text>
</comment>
<keyword evidence="6" id="KW-0479">Metal-binding</keyword>
<dbReference type="EMBL" id="BAAAQG010000021">
    <property type="protein sequence ID" value="GAA1718822.1"/>
    <property type="molecule type" value="Genomic_DNA"/>
</dbReference>
<dbReference type="InterPro" id="IPR036188">
    <property type="entry name" value="FAD/NAD-bd_sf"/>
</dbReference>
<comment type="similarity">
    <text evidence="3">In the N-terminal section; belongs to the NADH:flavin oxidoreductase/NADH oxidase family.</text>
</comment>
<proteinExistence type="inferred from homology"/>
<evidence type="ECO:0000256" key="2">
    <source>
        <dbReference type="ARBA" id="ARBA00001966"/>
    </source>
</evidence>